<feature type="domain" description="Sigma-54 factor interaction" evidence="7">
    <location>
        <begin position="151"/>
        <end position="366"/>
    </location>
</feature>
<dbReference type="PROSITE" id="PS50045">
    <property type="entry name" value="SIGMA54_INTERACT_4"/>
    <property type="match status" value="1"/>
</dbReference>
<evidence type="ECO:0000256" key="3">
    <source>
        <dbReference type="ARBA" id="ARBA00023015"/>
    </source>
</evidence>
<evidence type="ECO:0000256" key="6">
    <source>
        <dbReference type="PROSITE-ProRule" id="PRU00169"/>
    </source>
</evidence>
<organism evidence="9 10">
    <name type="scientific">Bordetella ansorpii</name>
    <dbReference type="NCBI Taxonomy" id="288768"/>
    <lineage>
        <taxon>Bacteria</taxon>
        <taxon>Pseudomonadati</taxon>
        <taxon>Pseudomonadota</taxon>
        <taxon>Betaproteobacteria</taxon>
        <taxon>Burkholderiales</taxon>
        <taxon>Alcaligenaceae</taxon>
        <taxon>Bordetella</taxon>
    </lineage>
</organism>
<protein>
    <submittedName>
        <fullName evidence="9">Transcriptional regulatory protein</fullName>
    </submittedName>
</protein>
<dbReference type="InterPro" id="IPR058031">
    <property type="entry name" value="AAA_lid_NorR"/>
</dbReference>
<feature type="domain" description="Response regulatory" evidence="8">
    <location>
        <begin position="5"/>
        <end position="121"/>
    </location>
</feature>
<reference evidence="9 10" key="1">
    <citation type="submission" date="2016-03" db="EMBL/GenBank/DDBJ databases">
        <authorList>
            <consortium name="Pathogen Informatics"/>
        </authorList>
    </citation>
    <scope>NUCLEOTIDE SEQUENCE [LARGE SCALE GENOMIC DNA]</scope>
    <source>
        <strain evidence="9 10">NCTC13364</strain>
    </source>
</reference>
<evidence type="ECO:0000259" key="8">
    <source>
        <dbReference type="PROSITE" id="PS50110"/>
    </source>
</evidence>
<keyword evidence="4" id="KW-0238">DNA-binding</keyword>
<dbReference type="SMART" id="SM00448">
    <property type="entry name" value="REC"/>
    <property type="match status" value="1"/>
</dbReference>
<dbReference type="InterPro" id="IPR025943">
    <property type="entry name" value="Sigma_54_int_dom_ATP-bd_2"/>
</dbReference>
<proteinExistence type="predicted"/>
<dbReference type="GO" id="GO:0043565">
    <property type="term" value="F:sequence-specific DNA binding"/>
    <property type="evidence" value="ECO:0007669"/>
    <property type="project" value="InterPro"/>
</dbReference>
<dbReference type="InterPro" id="IPR009057">
    <property type="entry name" value="Homeodomain-like_sf"/>
</dbReference>
<accession>A0A157P6C8</accession>
<dbReference type="Gene3D" id="3.40.50.300">
    <property type="entry name" value="P-loop containing nucleotide triphosphate hydrolases"/>
    <property type="match status" value="1"/>
</dbReference>
<dbReference type="Proteomes" id="UP000077037">
    <property type="component" value="Unassembled WGS sequence"/>
</dbReference>
<keyword evidence="6" id="KW-0597">Phosphoprotein</keyword>
<dbReference type="InterPro" id="IPR003593">
    <property type="entry name" value="AAA+_ATPase"/>
</dbReference>
<dbReference type="GO" id="GO:0005524">
    <property type="term" value="F:ATP binding"/>
    <property type="evidence" value="ECO:0007669"/>
    <property type="project" value="UniProtKB-KW"/>
</dbReference>
<dbReference type="PROSITE" id="PS00676">
    <property type="entry name" value="SIGMA54_INTERACT_2"/>
    <property type="match status" value="1"/>
</dbReference>
<evidence type="ECO:0000259" key="7">
    <source>
        <dbReference type="PROSITE" id="PS50045"/>
    </source>
</evidence>
<dbReference type="AlphaFoldDB" id="A0A157P6C8"/>
<evidence type="ECO:0000313" key="10">
    <source>
        <dbReference type="Proteomes" id="UP000077037"/>
    </source>
</evidence>
<gene>
    <name evidence="9" type="primary">zraR_2</name>
    <name evidence="9" type="ORF">SAMEA1982600_02309</name>
</gene>
<evidence type="ECO:0000256" key="2">
    <source>
        <dbReference type="ARBA" id="ARBA00022840"/>
    </source>
</evidence>
<dbReference type="SUPFAM" id="SSF52172">
    <property type="entry name" value="CheY-like"/>
    <property type="match status" value="1"/>
</dbReference>
<dbReference type="PROSITE" id="PS00688">
    <property type="entry name" value="SIGMA54_INTERACT_3"/>
    <property type="match status" value="1"/>
</dbReference>
<dbReference type="Pfam" id="PF00072">
    <property type="entry name" value="Response_reg"/>
    <property type="match status" value="1"/>
</dbReference>
<name>A0A157P6C8_9BORD</name>
<dbReference type="PROSITE" id="PS50110">
    <property type="entry name" value="RESPONSE_REGULATORY"/>
    <property type="match status" value="1"/>
</dbReference>
<dbReference type="SUPFAM" id="SSF46689">
    <property type="entry name" value="Homeodomain-like"/>
    <property type="match status" value="1"/>
</dbReference>
<evidence type="ECO:0000256" key="5">
    <source>
        <dbReference type="ARBA" id="ARBA00023163"/>
    </source>
</evidence>
<dbReference type="Gene3D" id="3.40.50.2300">
    <property type="match status" value="1"/>
</dbReference>
<evidence type="ECO:0000313" key="9">
    <source>
        <dbReference type="EMBL" id="SAI29083.1"/>
    </source>
</evidence>
<dbReference type="Pfam" id="PF00158">
    <property type="entry name" value="Sigma54_activat"/>
    <property type="match status" value="1"/>
</dbReference>
<dbReference type="PANTHER" id="PTHR32071">
    <property type="entry name" value="TRANSCRIPTIONAL REGULATORY PROTEIN"/>
    <property type="match status" value="1"/>
</dbReference>
<evidence type="ECO:0000256" key="1">
    <source>
        <dbReference type="ARBA" id="ARBA00022741"/>
    </source>
</evidence>
<dbReference type="GO" id="GO:0006355">
    <property type="term" value="P:regulation of DNA-templated transcription"/>
    <property type="evidence" value="ECO:0007669"/>
    <property type="project" value="InterPro"/>
</dbReference>
<dbReference type="Pfam" id="PF25601">
    <property type="entry name" value="AAA_lid_14"/>
    <property type="match status" value="1"/>
</dbReference>
<dbReference type="OrthoDB" id="9761705at2"/>
<keyword evidence="2" id="KW-0067">ATP-binding</keyword>
<keyword evidence="1" id="KW-0547">Nucleotide-binding</keyword>
<keyword evidence="5" id="KW-0804">Transcription</keyword>
<dbReference type="InterPro" id="IPR002197">
    <property type="entry name" value="HTH_Fis"/>
</dbReference>
<dbReference type="Gene3D" id="1.10.10.60">
    <property type="entry name" value="Homeodomain-like"/>
    <property type="match status" value="1"/>
</dbReference>
<sequence>MTYSDVLLIEDDAVLGGALRQRLALEDISVQWVLNCAQAIELLRRTRLHPAFVLADIRLPDGSGEDLYRRLVPYLSRTTVVFATAYGDIAQAVRLVAAGANDYLTKPYDADALVARIRVAIGRFGDPERPAAVQGNPFASSLRTADTANAIERLASAEMHVLLEGETGVGKDLAARYMHARSPRGGGPFLAINGAELNDALAETQWFGHVRGALGAPAAARDGVFAQAAGGTLYLDEVGELPPRAQSLLLRVLESAGYRPVGAPDALPVDCRVVASTNADLGAAVAQGRFRADLYYRLAAGRIILPALRERPDDIPVLAVRFLQEQRGSGRTRASGYTDAALAALAEYAWPGNVRELKNRVARAAVMSDASQLDASDLFPEQLLQDAGAADLAAVRQDAEWRGIQRAISASGGHLGHAAKRLGISRTTLWKKIRQARGKQEG</sequence>
<dbReference type="InterPro" id="IPR011006">
    <property type="entry name" value="CheY-like_superfamily"/>
</dbReference>
<feature type="modified residue" description="4-aspartylphosphate" evidence="6">
    <location>
        <position position="56"/>
    </location>
</feature>
<dbReference type="SUPFAM" id="SSF52540">
    <property type="entry name" value="P-loop containing nucleoside triphosphate hydrolases"/>
    <property type="match status" value="1"/>
</dbReference>
<dbReference type="InterPro" id="IPR002078">
    <property type="entry name" value="Sigma_54_int"/>
</dbReference>
<dbReference type="GO" id="GO:0000160">
    <property type="term" value="P:phosphorelay signal transduction system"/>
    <property type="evidence" value="ECO:0007669"/>
    <property type="project" value="InterPro"/>
</dbReference>
<keyword evidence="3" id="KW-0805">Transcription regulation</keyword>
<dbReference type="EMBL" id="FKBS01000014">
    <property type="protein sequence ID" value="SAI29083.1"/>
    <property type="molecule type" value="Genomic_DNA"/>
</dbReference>
<dbReference type="Gene3D" id="1.10.8.60">
    <property type="match status" value="1"/>
</dbReference>
<dbReference type="InterPro" id="IPR001789">
    <property type="entry name" value="Sig_transdc_resp-reg_receiver"/>
</dbReference>
<dbReference type="RefSeq" id="WP_066411991.1">
    <property type="nucleotide sequence ID" value="NZ_FKBS01000014.1"/>
</dbReference>
<dbReference type="CDD" id="cd00009">
    <property type="entry name" value="AAA"/>
    <property type="match status" value="1"/>
</dbReference>
<dbReference type="InterPro" id="IPR027417">
    <property type="entry name" value="P-loop_NTPase"/>
</dbReference>
<dbReference type="Pfam" id="PF02954">
    <property type="entry name" value="HTH_8"/>
    <property type="match status" value="1"/>
</dbReference>
<dbReference type="InterPro" id="IPR025944">
    <property type="entry name" value="Sigma_54_int_dom_CS"/>
</dbReference>
<evidence type="ECO:0000256" key="4">
    <source>
        <dbReference type="ARBA" id="ARBA00023125"/>
    </source>
</evidence>
<dbReference type="SMART" id="SM00382">
    <property type="entry name" value="AAA"/>
    <property type="match status" value="1"/>
</dbReference>